<keyword evidence="1" id="KW-0472">Membrane</keyword>
<gene>
    <name evidence="2" type="ORF">CBR_g16838</name>
</gene>
<reference evidence="2 3" key="1">
    <citation type="journal article" date="2018" name="Cell">
        <title>The Chara Genome: Secondary Complexity and Implications for Plant Terrestrialization.</title>
        <authorList>
            <person name="Nishiyama T."/>
            <person name="Sakayama H."/>
            <person name="Vries J.D."/>
            <person name="Buschmann H."/>
            <person name="Saint-Marcoux D."/>
            <person name="Ullrich K.K."/>
            <person name="Haas F.B."/>
            <person name="Vanderstraeten L."/>
            <person name="Becker D."/>
            <person name="Lang D."/>
            <person name="Vosolsobe S."/>
            <person name="Rombauts S."/>
            <person name="Wilhelmsson P.K.I."/>
            <person name="Janitza P."/>
            <person name="Kern R."/>
            <person name="Heyl A."/>
            <person name="Rumpler F."/>
            <person name="Villalobos L.I.A.C."/>
            <person name="Clay J.M."/>
            <person name="Skokan R."/>
            <person name="Toyoda A."/>
            <person name="Suzuki Y."/>
            <person name="Kagoshima H."/>
            <person name="Schijlen E."/>
            <person name="Tajeshwar N."/>
            <person name="Catarino B."/>
            <person name="Hetherington A.J."/>
            <person name="Saltykova A."/>
            <person name="Bonnot C."/>
            <person name="Breuninger H."/>
            <person name="Symeonidi A."/>
            <person name="Radhakrishnan G.V."/>
            <person name="Van Nieuwerburgh F."/>
            <person name="Deforce D."/>
            <person name="Chang C."/>
            <person name="Karol K.G."/>
            <person name="Hedrich R."/>
            <person name="Ulvskov P."/>
            <person name="Glockner G."/>
            <person name="Delwiche C.F."/>
            <person name="Petrasek J."/>
            <person name="Van de Peer Y."/>
            <person name="Friml J."/>
            <person name="Beilby M."/>
            <person name="Dolan L."/>
            <person name="Kohara Y."/>
            <person name="Sugano S."/>
            <person name="Fujiyama A."/>
            <person name="Delaux P.-M."/>
            <person name="Quint M."/>
            <person name="TheiBen G."/>
            <person name="Hagemann M."/>
            <person name="Harholt J."/>
            <person name="Dunand C."/>
            <person name="Zachgo S."/>
            <person name="Langdale J."/>
            <person name="Maumus F."/>
            <person name="Straeten D.V.D."/>
            <person name="Gould S.B."/>
            <person name="Rensing S.A."/>
        </authorList>
    </citation>
    <scope>NUCLEOTIDE SEQUENCE [LARGE SCALE GENOMIC DNA]</scope>
    <source>
        <strain evidence="2 3">S276</strain>
    </source>
</reference>
<keyword evidence="3" id="KW-1185">Reference proteome</keyword>
<proteinExistence type="predicted"/>
<name>A0A388KTV6_CHABU</name>
<organism evidence="2 3">
    <name type="scientific">Chara braunii</name>
    <name type="common">Braun's stonewort</name>
    <dbReference type="NCBI Taxonomy" id="69332"/>
    <lineage>
        <taxon>Eukaryota</taxon>
        <taxon>Viridiplantae</taxon>
        <taxon>Streptophyta</taxon>
        <taxon>Charophyceae</taxon>
        <taxon>Charales</taxon>
        <taxon>Characeae</taxon>
        <taxon>Chara</taxon>
    </lineage>
</organism>
<dbReference type="EMBL" id="BFEA01000184">
    <property type="protein sequence ID" value="GBG73495.1"/>
    <property type="molecule type" value="Genomic_DNA"/>
</dbReference>
<dbReference type="AlphaFoldDB" id="A0A388KTV6"/>
<feature type="transmembrane region" description="Helical" evidence="1">
    <location>
        <begin position="92"/>
        <end position="113"/>
    </location>
</feature>
<keyword evidence="1" id="KW-0812">Transmembrane</keyword>
<keyword evidence="1" id="KW-1133">Transmembrane helix</keyword>
<evidence type="ECO:0000313" key="3">
    <source>
        <dbReference type="Proteomes" id="UP000265515"/>
    </source>
</evidence>
<dbReference type="Proteomes" id="UP000265515">
    <property type="component" value="Unassembled WGS sequence"/>
</dbReference>
<evidence type="ECO:0000313" key="2">
    <source>
        <dbReference type="EMBL" id="GBG73495.1"/>
    </source>
</evidence>
<protein>
    <submittedName>
        <fullName evidence="2">Uncharacterized protein</fullName>
    </submittedName>
</protein>
<sequence length="218" mass="23567">MAGYHSADASCSSRTEVETSGMMTLLARTQGERSCRAGRMEGEASADCAGAAASGAKPWDYRRRPARAISENRARLISISGRHERLRSVKGAGGPTVGVVGILFTLAIALLWAETAHSIRVGPSVTPVAILSAPRRPGFPLVDSEVELVRRRILLEVDDMDAEKEEELGGFHRTIGAAAMRIINDGDGALGDEEDEMYLADSDQWIQTWINRKLSMGQ</sequence>
<accession>A0A388KTV6</accession>
<evidence type="ECO:0000256" key="1">
    <source>
        <dbReference type="SAM" id="Phobius"/>
    </source>
</evidence>
<comment type="caution">
    <text evidence="2">The sequence shown here is derived from an EMBL/GenBank/DDBJ whole genome shotgun (WGS) entry which is preliminary data.</text>
</comment>
<dbReference type="Gramene" id="GBG73495">
    <property type="protein sequence ID" value="GBG73495"/>
    <property type="gene ID" value="CBR_g16838"/>
</dbReference>